<reference evidence="1 2" key="1">
    <citation type="submission" date="2021-06" db="EMBL/GenBank/DDBJ databases">
        <title>Caerostris extrusa draft genome.</title>
        <authorList>
            <person name="Kono N."/>
            <person name="Arakawa K."/>
        </authorList>
    </citation>
    <scope>NUCLEOTIDE SEQUENCE [LARGE SCALE GENOMIC DNA]</scope>
</reference>
<sequence>MASYVIYEMDIRAQWNLVSQSATFFWLPLVRATSGNFLEKVEGLQKYGKERYFVENTWRYSDCDITTNSIILYIFAGKYDERTQNHRKCLSIIASLMNRDCVSLQKSIVVAGALFNDQDKRIRFPQMAIILDLSCDNVFLRKQFLNLVFLSEVSGRLSFLRLASEQFEPVDLSVRLGCRRVRRDLRSFEDMARKRFNRSC</sequence>
<dbReference type="EMBL" id="BPLR01019107">
    <property type="protein sequence ID" value="GIZ04579.1"/>
    <property type="molecule type" value="Genomic_DNA"/>
</dbReference>
<keyword evidence="2" id="KW-1185">Reference proteome</keyword>
<dbReference type="AlphaFoldDB" id="A0AAV4YCC6"/>
<organism evidence="1 2">
    <name type="scientific">Caerostris extrusa</name>
    <name type="common">Bark spider</name>
    <name type="synonym">Caerostris bankana</name>
    <dbReference type="NCBI Taxonomy" id="172846"/>
    <lineage>
        <taxon>Eukaryota</taxon>
        <taxon>Metazoa</taxon>
        <taxon>Ecdysozoa</taxon>
        <taxon>Arthropoda</taxon>
        <taxon>Chelicerata</taxon>
        <taxon>Arachnida</taxon>
        <taxon>Araneae</taxon>
        <taxon>Araneomorphae</taxon>
        <taxon>Entelegynae</taxon>
        <taxon>Araneoidea</taxon>
        <taxon>Araneidae</taxon>
        <taxon>Caerostris</taxon>
    </lineage>
</organism>
<accession>A0AAV4YCC6</accession>
<comment type="caution">
    <text evidence="1">The sequence shown here is derived from an EMBL/GenBank/DDBJ whole genome shotgun (WGS) entry which is preliminary data.</text>
</comment>
<evidence type="ECO:0000313" key="1">
    <source>
        <dbReference type="EMBL" id="GIZ04579.1"/>
    </source>
</evidence>
<evidence type="ECO:0000313" key="2">
    <source>
        <dbReference type="Proteomes" id="UP001054945"/>
    </source>
</evidence>
<proteinExistence type="predicted"/>
<gene>
    <name evidence="1" type="ORF">CEXT_762461</name>
</gene>
<name>A0AAV4YCC6_CAEEX</name>
<protein>
    <submittedName>
        <fullName evidence="1">Uncharacterized protein</fullName>
    </submittedName>
</protein>
<dbReference type="Proteomes" id="UP001054945">
    <property type="component" value="Unassembled WGS sequence"/>
</dbReference>